<dbReference type="STRING" id="1313296.SAMN05661091_5826"/>
<keyword evidence="1" id="KW-0812">Transmembrane</keyword>
<dbReference type="AlphaFoldDB" id="A0A1X7HTC3"/>
<keyword evidence="1" id="KW-0472">Membrane</keyword>
<name>A0A1X7HTC3_9BACL</name>
<evidence type="ECO:0000313" key="3">
    <source>
        <dbReference type="Proteomes" id="UP000192940"/>
    </source>
</evidence>
<dbReference type="Proteomes" id="UP000192940">
    <property type="component" value="Chromosome I"/>
</dbReference>
<organism evidence="2 3">
    <name type="scientific">Paenibacillus uliginis N3/975</name>
    <dbReference type="NCBI Taxonomy" id="1313296"/>
    <lineage>
        <taxon>Bacteria</taxon>
        <taxon>Bacillati</taxon>
        <taxon>Bacillota</taxon>
        <taxon>Bacilli</taxon>
        <taxon>Bacillales</taxon>
        <taxon>Paenibacillaceae</taxon>
        <taxon>Paenibacillus</taxon>
    </lineage>
</organism>
<dbReference type="EMBL" id="LT840184">
    <property type="protein sequence ID" value="SMF92443.1"/>
    <property type="molecule type" value="Genomic_DNA"/>
</dbReference>
<keyword evidence="1" id="KW-1133">Transmembrane helix</keyword>
<keyword evidence="3" id="KW-1185">Reference proteome</keyword>
<protein>
    <submittedName>
        <fullName evidence="2">Uncharacterized protein</fullName>
    </submittedName>
</protein>
<feature type="transmembrane region" description="Helical" evidence="1">
    <location>
        <begin position="141"/>
        <end position="163"/>
    </location>
</feature>
<gene>
    <name evidence="2" type="ORF">SAMN05661091_5826</name>
</gene>
<evidence type="ECO:0000256" key="1">
    <source>
        <dbReference type="SAM" id="Phobius"/>
    </source>
</evidence>
<accession>A0A1X7HTC3</accession>
<sequence length="168" mass="18396">MIPILRFVKIPLLALIMFFLCISAVSAKWAYAFVVNDGKVFVITEEVVAEVLLGKVVGKVTNYSSDETAYSGGNFSNVFPKGTKYYSIQGIPPEEAIAVKTNELVFVKALFDREYGGSDDTIQPKQHSEMAADNGIKDNSVIVLTVLLSALAVLFMIITAVVLNNRRI</sequence>
<reference evidence="2 3" key="1">
    <citation type="submission" date="2017-04" db="EMBL/GenBank/DDBJ databases">
        <authorList>
            <person name="Afonso C.L."/>
            <person name="Miller P.J."/>
            <person name="Scott M.A."/>
            <person name="Spackman E."/>
            <person name="Goraichik I."/>
            <person name="Dimitrov K.M."/>
            <person name="Suarez D.L."/>
            <person name="Swayne D.E."/>
        </authorList>
    </citation>
    <scope>NUCLEOTIDE SEQUENCE [LARGE SCALE GENOMIC DNA]</scope>
    <source>
        <strain evidence="2 3">N3/975</strain>
    </source>
</reference>
<proteinExistence type="predicted"/>
<evidence type="ECO:0000313" key="2">
    <source>
        <dbReference type="EMBL" id="SMF92443.1"/>
    </source>
</evidence>